<reference evidence="2 3" key="1">
    <citation type="journal article" date="2022" name="Microbiol. Resour. Announc.">
        <title>Complete Genome Sequence of the Hyperthermophilic and Acidophilic Archaeon Saccharolobus caldissimus Strain HS-3T.</title>
        <authorList>
            <person name="Sakai H.D."/>
            <person name="Kurosawa N."/>
        </authorList>
    </citation>
    <scope>NUCLEOTIDE SEQUENCE [LARGE SCALE GENOMIC DNA]</scope>
    <source>
        <strain evidence="2 3">JCM32116</strain>
    </source>
</reference>
<sequence length="230" mass="25769">MRIRFIGTGAGSSVGTKRVKSSILINDKVLLDLGPGADLKLEDLNLYDKPIALFISHLHVDHFSGIFDYLVQRKIRQLPELEIYSPRGLSEIISSYIRVGNNISAKLYEGNLPKGKVNDLEIYSVNACHTIHAVSYVILDGKRKILYSGDTKEPCEPILEEVKDSDLIIHESTCIENCEEWGHTSLNQILSLFKDKKVVITHIPIDIEEKIINLGNNKVIIAFDGMTLNV</sequence>
<evidence type="ECO:0000313" key="3">
    <source>
        <dbReference type="Proteomes" id="UP001319921"/>
    </source>
</evidence>
<dbReference type="InterPro" id="IPR001279">
    <property type="entry name" value="Metallo-B-lactamas"/>
</dbReference>
<protein>
    <submittedName>
        <fullName evidence="2">MBL fold metallo-hydrolase</fullName>
    </submittedName>
</protein>
<dbReference type="RefSeq" id="WP_229570889.1">
    <property type="nucleotide sequence ID" value="NZ_AP025226.1"/>
</dbReference>
<accession>A0AAQ4CWJ2</accession>
<evidence type="ECO:0000259" key="1">
    <source>
        <dbReference type="SMART" id="SM00849"/>
    </source>
</evidence>
<dbReference type="PANTHER" id="PTHR46018:SF2">
    <property type="entry name" value="ZINC PHOSPHODIESTERASE ELAC PROTEIN 1"/>
    <property type="match status" value="1"/>
</dbReference>
<gene>
    <name evidence="2" type="ORF">SACC_31900</name>
</gene>
<dbReference type="EMBL" id="AP025226">
    <property type="protein sequence ID" value="BDC00174.1"/>
    <property type="molecule type" value="Genomic_DNA"/>
</dbReference>
<dbReference type="PANTHER" id="PTHR46018">
    <property type="entry name" value="ZINC PHOSPHODIESTERASE ELAC PROTEIN 1"/>
    <property type="match status" value="1"/>
</dbReference>
<dbReference type="Gene3D" id="3.60.15.10">
    <property type="entry name" value="Ribonuclease Z/Hydroxyacylglutathione hydrolase-like"/>
    <property type="match status" value="1"/>
</dbReference>
<dbReference type="SUPFAM" id="SSF56281">
    <property type="entry name" value="Metallo-hydrolase/oxidoreductase"/>
    <property type="match status" value="1"/>
</dbReference>
<organism evidence="2 3">
    <name type="scientific">Saccharolobus caldissimus</name>
    <dbReference type="NCBI Taxonomy" id="1702097"/>
    <lineage>
        <taxon>Archaea</taxon>
        <taxon>Thermoproteota</taxon>
        <taxon>Thermoprotei</taxon>
        <taxon>Sulfolobales</taxon>
        <taxon>Sulfolobaceae</taxon>
        <taxon>Saccharolobus</taxon>
    </lineage>
</organism>
<dbReference type="InterPro" id="IPR036866">
    <property type="entry name" value="RibonucZ/Hydroxyglut_hydro"/>
</dbReference>
<dbReference type="Pfam" id="PF23023">
    <property type="entry name" value="Anti-Pycsar_Apyc1"/>
    <property type="match status" value="1"/>
</dbReference>
<keyword evidence="3" id="KW-1185">Reference proteome</keyword>
<dbReference type="Proteomes" id="UP001319921">
    <property type="component" value="Chromosome"/>
</dbReference>
<dbReference type="GeneID" id="68867913"/>
<dbReference type="AlphaFoldDB" id="A0AAQ4CWJ2"/>
<proteinExistence type="predicted"/>
<evidence type="ECO:0000313" key="2">
    <source>
        <dbReference type="EMBL" id="BDC00174.1"/>
    </source>
</evidence>
<name>A0AAQ4CWJ2_9CREN</name>
<dbReference type="GO" id="GO:0042781">
    <property type="term" value="F:3'-tRNA processing endoribonuclease activity"/>
    <property type="evidence" value="ECO:0007669"/>
    <property type="project" value="TreeGrafter"/>
</dbReference>
<feature type="domain" description="Metallo-beta-lactamase" evidence="1">
    <location>
        <begin position="19"/>
        <end position="202"/>
    </location>
</feature>
<dbReference type="KEGG" id="scas:SACC_31900"/>
<dbReference type="SMART" id="SM00849">
    <property type="entry name" value="Lactamase_B"/>
    <property type="match status" value="1"/>
</dbReference>